<keyword evidence="2" id="KW-1185">Reference proteome</keyword>
<dbReference type="EMBL" id="KZ678142">
    <property type="protein sequence ID" value="PSN62219.1"/>
    <property type="molecule type" value="Genomic_DNA"/>
</dbReference>
<name>A0A2T2N9Z8_CORCC</name>
<dbReference type="Proteomes" id="UP000240883">
    <property type="component" value="Unassembled WGS sequence"/>
</dbReference>
<organism evidence="1 2">
    <name type="scientific">Corynespora cassiicola Philippines</name>
    <dbReference type="NCBI Taxonomy" id="1448308"/>
    <lineage>
        <taxon>Eukaryota</taxon>
        <taxon>Fungi</taxon>
        <taxon>Dikarya</taxon>
        <taxon>Ascomycota</taxon>
        <taxon>Pezizomycotina</taxon>
        <taxon>Dothideomycetes</taxon>
        <taxon>Pleosporomycetidae</taxon>
        <taxon>Pleosporales</taxon>
        <taxon>Corynesporascaceae</taxon>
        <taxon>Corynespora</taxon>
    </lineage>
</organism>
<dbReference type="AlphaFoldDB" id="A0A2T2N9Z8"/>
<proteinExistence type="predicted"/>
<evidence type="ECO:0000313" key="1">
    <source>
        <dbReference type="EMBL" id="PSN62219.1"/>
    </source>
</evidence>
<accession>A0A2T2N9Z8</accession>
<gene>
    <name evidence="1" type="ORF">BS50DRAFT_140824</name>
</gene>
<reference evidence="1 2" key="1">
    <citation type="journal article" date="2018" name="Front. Microbiol.">
        <title>Genome-Wide Analysis of Corynespora cassiicola Leaf Fall Disease Putative Effectors.</title>
        <authorList>
            <person name="Lopez D."/>
            <person name="Ribeiro S."/>
            <person name="Label P."/>
            <person name="Fumanal B."/>
            <person name="Venisse J.S."/>
            <person name="Kohler A."/>
            <person name="de Oliveira R.R."/>
            <person name="Labutti K."/>
            <person name="Lipzen A."/>
            <person name="Lail K."/>
            <person name="Bauer D."/>
            <person name="Ohm R.A."/>
            <person name="Barry K.W."/>
            <person name="Spatafora J."/>
            <person name="Grigoriev I.V."/>
            <person name="Martin F.M."/>
            <person name="Pujade-Renaud V."/>
        </authorList>
    </citation>
    <scope>NUCLEOTIDE SEQUENCE [LARGE SCALE GENOMIC DNA]</scope>
    <source>
        <strain evidence="1 2">Philippines</strain>
    </source>
</reference>
<evidence type="ECO:0000313" key="2">
    <source>
        <dbReference type="Proteomes" id="UP000240883"/>
    </source>
</evidence>
<sequence>MINPVSGLDYTQRPVGRHVIEAQPNKGKVRLAAWWGHARQPSSARRRFEGRRGRRGRRGRWGRRGRCWGCLLLSVACVVCLYRRRQRRCTAPCLLPRLVACPRRARQARASWLGPLLPSPLCLAVPHHTALSAHLDPAQNTSTPHHTTPAPTRHDTCLCLLPLASCLMPHAPSHLTPHE</sequence>
<protein>
    <submittedName>
        <fullName evidence="1">Uncharacterized protein</fullName>
    </submittedName>
</protein>